<dbReference type="AlphaFoldDB" id="A0A5B6YSU5"/>
<accession>A0A5B6YSU5</accession>
<dbReference type="Pfam" id="PF13966">
    <property type="entry name" value="zf-RVT"/>
    <property type="match status" value="1"/>
</dbReference>
<proteinExistence type="predicted"/>
<evidence type="ECO:0000259" key="1">
    <source>
        <dbReference type="Pfam" id="PF13966"/>
    </source>
</evidence>
<protein>
    <recommendedName>
        <fullName evidence="1">Reverse transcriptase zinc-binding domain-containing protein</fullName>
    </recommendedName>
</protein>
<evidence type="ECO:0000313" key="2">
    <source>
        <dbReference type="EMBL" id="MPA34922.1"/>
    </source>
</evidence>
<feature type="domain" description="Reverse transcriptase zinc-binding" evidence="1">
    <location>
        <begin position="1"/>
        <end position="46"/>
    </location>
</feature>
<sequence length="119" mass="13724">MWLLMKGRLSTRDKLHQWGIADSSLCLLCNNHEETIDHLFFECPFFCCCVQQSPSSLFTKKKNNNNALQARLSSRNAANWGTERTEALRYCNESTFLSELRRLVMGAIMNYVPCLKGKK</sequence>
<dbReference type="EMBL" id="GHES01004363">
    <property type="protein sequence ID" value="MPA34922.1"/>
    <property type="molecule type" value="Transcribed_RNA"/>
</dbReference>
<dbReference type="InterPro" id="IPR026960">
    <property type="entry name" value="RVT-Znf"/>
</dbReference>
<name>A0A5B6YSU5_DAVIN</name>
<organism evidence="2">
    <name type="scientific">Davidia involucrata</name>
    <name type="common">Dove tree</name>
    <dbReference type="NCBI Taxonomy" id="16924"/>
    <lineage>
        <taxon>Eukaryota</taxon>
        <taxon>Viridiplantae</taxon>
        <taxon>Streptophyta</taxon>
        <taxon>Embryophyta</taxon>
        <taxon>Tracheophyta</taxon>
        <taxon>Spermatophyta</taxon>
        <taxon>Magnoliopsida</taxon>
        <taxon>eudicotyledons</taxon>
        <taxon>Gunneridae</taxon>
        <taxon>Pentapetalae</taxon>
        <taxon>asterids</taxon>
        <taxon>Cornales</taxon>
        <taxon>Nyssaceae</taxon>
        <taxon>Davidia</taxon>
    </lineage>
</organism>
<gene>
    <name evidence="2" type="ORF">Din_004363</name>
</gene>
<reference evidence="2" key="1">
    <citation type="submission" date="2019-08" db="EMBL/GenBank/DDBJ databases">
        <title>Reference gene set and small RNA set construction with multiple tissues from Davidia involucrata Baill.</title>
        <authorList>
            <person name="Yang H."/>
            <person name="Zhou C."/>
            <person name="Li G."/>
            <person name="Wang J."/>
            <person name="Gao P."/>
            <person name="Wang M."/>
            <person name="Wang R."/>
            <person name="Zhao Y."/>
        </authorList>
    </citation>
    <scope>NUCLEOTIDE SEQUENCE</scope>
    <source>
        <tissue evidence="2">Mixed with DoveR01_LX</tissue>
    </source>
</reference>